<evidence type="ECO:0000256" key="1">
    <source>
        <dbReference type="ARBA" id="ARBA00022962"/>
    </source>
</evidence>
<dbReference type="PANTHER" id="PTHR43418">
    <property type="entry name" value="MULTIFUNCTIONAL TRYPTOPHAN BIOSYNTHESIS PROTEIN-RELATED"/>
    <property type="match status" value="1"/>
</dbReference>
<dbReference type="GO" id="GO:0000162">
    <property type="term" value="P:L-tryptophan biosynthetic process"/>
    <property type="evidence" value="ECO:0007669"/>
    <property type="project" value="TreeGrafter"/>
</dbReference>
<dbReference type="EMBL" id="QKKS01000030">
    <property type="protein sequence ID" value="RBM78348.1"/>
    <property type="molecule type" value="Genomic_DNA"/>
</dbReference>
<dbReference type="GO" id="GO:0004049">
    <property type="term" value="F:anthranilate synthase activity"/>
    <property type="evidence" value="ECO:0007669"/>
    <property type="project" value="TreeGrafter"/>
</dbReference>
<dbReference type="Proteomes" id="UP000252427">
    <property type="component" value="Unassembled WGS sequence"/>
</dbReference>
<dbReference type="GO" id="GO:0016787">
    <property type="term" value="F:hydrolase activity"/>
    <property type="evidence" value="ECO:0007669"/>
    <property type="project" value="InterPro"/>
</dbReference>
<sequence>MKRIGITQRRDAVPNRTEVRDALDVNWAGLLWNLGILPIPLCSGIENTQAYLKALNLDGFILSGGNDIGEMVERDTLESAILEYSKIHKRPVLGICRGMQFINHIQSGSLIKVQEHVATVHERLMGEWASELSISQVNSFHNYAINAETLGEDLTSLAKTEDGVIEAIKHNSYPWIGIMWHPERELFLNEWDADIIKKHFIRDKK</sequence>
<dbReference type="AlphaFoldDB" id="A0AAX1QP00"/>
<comment type="caution">
    <text evidence="2">The sequence shown here is derived from an EMBL/GenBank/DDBJ whole genome shotgun (WGS) entry which is preliminary data.</text>
</comment>
<protein>
    <submittedName>
        <fullName evidence="2">Glutamine amidotransferase</fullName>
    </submittedName>
</protein>
<dbReference type="InterPro" id="IPR050472">
    <property type="entry name" value="Anth_synth/Amidotransfase"/>
</dbReference>
<dbReference type="RefSeq" id="WP_113622131.1">
    <property type="nucleotide sequence ID" value="NZ_CAWQJG010000024.1"/>
</dbReference>
<evidence type="ECO:0000313" key="2">
    <source>
        <dbReference type="EMBL" id="RBM78348.1"/>
    </source>
</evidence>
<keyword evidence="1 2" id="KW-0315">Glutamine amidotransferase</keyword>
<evidence type="ECO:0000313" key="3">
    <source>
        <dbReference type="Proteomes" id="UP000252427"/>
    </source>
</evidence>
<proteinExistence type="predicted"/>
<gene>
    <name evidence="2" type="ORF">DLR70_13880</name>
</gene>
<dbReference type="Pfam" id="PF07722">
    <property type="entry name" value="Peptidase_C26"/>
    <property type="match status" value="1"/>
</dbReference>
<dbReference type="InterPro" id="IPR011697">
    <property type="entry name" value="Peptidase_C26"/>
</dbReference>
<reference evidence="2 3" key="1">
    <citation type="submission" date="2018-06" db="EMBL/GenBank/DDBJ databases">
        <title>Draft genome sequences of nine Vibrio sp. clinical isolates from across the United States representing the closest known relative of Vibrio cholerae.</title>
        <authorList>
            <person name="Islam M.T."/>
            <person name="Liang K."/>
            <person name="Im M.S."/>
            <person name="Winkjer J."/>
            <person name="Busby S."/>
            <person name="Batra D."/>
            <person name="Rowe L."/>
            <person name="Tarr C.L."/>
            <person name="Boucher Y."/>
        </authorList>
    </citation>
    <scope>NUCLEOTIDE SEQUENCE [LARGE SCALE GENOMIC DNA]</scope>
    <source>
        <strain evidence="2 3">2016V-1114</strain>
    </source>
</reference>
<accession>A0AAX1QP00</accession>
<dbReference type="GO" id="GO:0005829">
    <property type="term" value="C:cytosol"/>
    <property type="evidence" value="ECO:0007669"/>
    <property type="project" value="TreeGrafter"/>
</dbReference>
<dbReference type="InterPro" id="IPR029062">
    <property type="entry name" value="Class_I_gatase-like"/>
</dbReference>
<dbReference type="PROSITE" id="PS51273">
    <property type="entry name" value="GATASE_TYPE_1"/>
    <property type="match status" value="1"/>
</dbReference>
<name>A0AAX1QP00_9VIBR</name>
<dbReference type="PANTHER" id="PTHR43418:SF4">
    <property type="entry name" value="MULTIFUNCTIONAL TRYPTOPHAN BIOSYNTHESIS PROTEIN"/>
    <property type="match status" value="1"/>
</dbReference>
<dbReference type="SUPFAM" id="SSF52317">
    <property type="entry name" value="Class I glutamine amidotransferase-like"/>
    <property type="match status" value="1"/>
</dbReference>
<organism evidence="2 3">
    <name type="scientific">Vibrio paracholerae</name>
    <dbReference type="NCBI Taxonomy" id="650003"/>
    <lineage>
        <taxon>Bacteria</taxon>
        <taxon>Pseudomonadati</taxon>
        <taxon>Pseudomonadota</taxon>
        <taxon>Gammaproteobacteria</taxon>
        <taxon>Vibrionales</taxon>
        <taxon>Vibrionaceae</taxon>
        <taxon>Vibrio</taxon>
    </lineage>
</organism>
<dbReference type="Gene3D" id="3.40.50.880">
    <property type="match status" value="1"/>
</dbReference>